<feature type="region of interest" description="Disordered" evidence="1">
    <location>
        <begin position="1"/>
        <end position="52"/>
    </location>
</feature>
<gene>
    <name evidence="2" type="ORF">PITC_028960</name>
</gene>
<organism evidence="2 3">
    <name type="scientific">Penicillium italicum</name>
    <name type="common">Blue mold</name>
    <dbReference type="NCBI Taxonomy" id="40296"/>
    <lineage>
        <taxon>Eukaryota</taxon>
        <taxon>Fungi</taxon>
        <taxon>Dikarya</taxon>
        <taxon>Ascomycota</taxon>
        <taxon>Pezizomycotina</taxon>
        <taxon>Eurotiomycetes</taxon>
        <taxon>Eurotiomycetidae</taxon>
        <taxon>Eurotiales</taxon>
        <taxon>Aspergillaceae</taxon>
        <taxon>Penicillium</taxon>
    </lineage>
</organism>
<dbReference type="AlphaFoldDB" id="A0A0A2KJL9"/>
<keyword evidence="3" id="KW-1185">Reference proteome</keyword>
<comment type="caution">
    <text evidence="2">The sequence shown here is derived from an EMBL/GenBank/DDBJ whole genome shotgun (WGS) entry which is preliminary data.</text>
</comment>
<feature type="compositionally biased region" description="Polar residues" evidence="1">
    <location>
        <begin position="29"/>
        <end position="38"/>
    </location>
</feature>
<evidence type="ECO:0000256" key="1">
    <source>
        <dbReference type="SAM" id="MobiDB-lite"/>
    </source>
</evidence>
<dbReference type="PhylomeDB" id="A0A0A2KJL9"/>
<dbReference type="Proteomes" id="UP000030104">
    <property type="component" value="Unassembled WGS sequence"/>
</dbReference>
<dbReference type="STRING" id="40296.A0A0A2KJL9"/>
<evidence type="ECO:0000313" key="3">
    <source>
        <dbReference type="Proteomes" id="UP000030104"/>
    </source>
</evidence>
<dbReference type="EMBL" id="JQGA01001244">
    <property type="protein sequence ID" value="KGO67994.1"/>
    <property type="molecule type" value="Genomic_DNA"/>
</dbReference>
<protein>
    <submittedName>
        <fullName evidence="2">Uncharacterized protein</fullName>
    </submittedName>
</protein>
<dbReference type="HOGENOM" id="CLU_829237_0_0_1"/>
<reference evidence="2 3" key="1">
    <citation type="journal article" date="2015" name="Mol. Plant Microbe Interact.">
        <title>Genome, transcriptome, and functional analyses of Penicillium expansum provide new insights into secondary metabolism and pathogenicity.</title>
        <authorList>
            <person name="Ballester A.R."/>
            <person name="Marcet-Houben M."/>
            <person name="Levin E."/>
            <person name="Sela N."/>
            <person name="Selma-Lazaro C."/>
            <person name="Carmona L."/>
            <person name="Wisniewski M."/>
            <person name="Droby S."/>
            <person name="Gonzalez-Candelas L."/>
            <person name="Gabaldon T."/>
        </authorList>
    </citation>
    <scope>NUCLEOTIDE SEQUENCE [LARGE SCALE GENOMIC DNA]</scope>
    <source>
        <strain evidence="2 3">PHI-1</strain>
    </source>
</reference>
<sequence length="341" mass="39937">MDDLPPGSRLAVVRSQVAMDSESEESESTTPTNEDTANTETEPFPDTEPFPEYNESECEMLASSIAVDQRHEEAWIYALGKAAQQEIRMLHVDPNIVPYFQNDPSHRSQVVLEQLRDLLADPQVRPEIREQFITIINATLQFNLVIFHQSPEFLAPKEIGDAELDLETILNHVEFMEEMLREQLQTADQVSYALEDISMEATSAYERLCKMATVFAKNMKKPRYLERVLLALYMDMYEEWIHTPFFLLRNRQLLNEEHPNLARTKLSRRVLVIWELMNSCIESYGTLTWLTLEIKRQYFTPMMGYLCDSPEIWEHCWNRYKALEKDRHKSAEQDLSRYATI</sequence>
<dbReference type="OMA" id="DMYEEWI"/>
<evidence type="ECO:0000313" key="2">
    <source>
        <dbReference type="EMBL" id="KGO67994.1"/>
    </source>
</evidence>
<proteinExistence type="predicted"/>
<accession>A0A0A2KJL9</accession>
<name>A0A0A2KJL9_PENIT</name>
<dbReference type="OrthoDB" id="4497052at2759"/>